<feature type="domain" description="GIY-YIG" evidence="2">
    <location>
        <begin position="1"/>
        <end position="75"/>
    </location>
</feature>
<keyword evidence="3" id="KW-0378">Hydrolase</keyword>
<comment type="caution">
    <text evidence="3">The sequence shown here is derived from an EMBL/GenBank/DDBJ whole genome shotgun (WGS) entry which is preliminary data.</text>
</comment>
<accession>A0A4R7CWB6</accession>
<dbReference type="InterPro" id="IPR050190">
    <property type="entry name" value="UPF0213_domain"/>
</dbReference>
<dbReference type="PANTHER" id="PTHR34477">
    <property type="entry name" value="UPF0213 PROTEIN YHBQ"/>
    <property type="match status" value="1"/>
</dbReference>
<dbReference type="PANTHER" id="PTHR34477:SF1">
    <property type="entry name" value="UPF0213 PROTEIN YHBQ"/>
    <property type="match status" value="1"/>
</dbReference>
<evidence type="ECO:0000313" key="3">
    <source>
        <dbReference type="EMBL" id="TDS10943.1"/>
    </source>
</evidence>
<dbReference type="GO" id="GO:0004519">
    <property type="term" value="F:endonuclease activity"/>
    <property type="evidence" value="ECO:0007669"/>
    <property type="project" value="UniProtKB-KW"/>
</dbReference>
<protein>
    <submittedName>
        <fullName evidence="3">Putative endonuclease</fullName>
    </submittedName>
</protein>
<gene>
    <name evidence="3" type="ORF">DFQ03_3837</name>
</gene>
<keyword evidence="4" id="KW-1185">Reference proteome</keyword>
<dbReference type="EMBL" id="SNZW01000020">
    <property type="protein sequence ID" value="TDS10943.1"/>
    <property type="molecule type" value="Genomic_DNA"/>
</dbReference>
<dbReference type="Gene3D" id="3.40.1440.10">
    <property type="entry name" value="GIY-YIG endonuclease"/>
    <property type="match status" value="1"/>
</dbReference>
<dbReference type="Pfam" id="PF01541">
    <property type="entry name" value="GIY-YIG"/>
    <property type="match status" value="1"/>
</dbReference>
<dbReference type="InterPro" id="IPR035901">
    <property type="entry name" value="GIY-YIG_endonuc_sf"/>
</dbReference>
<dbReference type="OrthoDB" id="1495241at2"/>
<dbReference type="SUPFAM" id="SSF82771">
    <property type="entry name" value="GIY-YIG endonuclease"/>
    <property type="match status" value="1"/>
</dbReference>
<keyword evidence="3" id="KW-0540">Nuclease</keyword>
<evidence type="ECO:0000259" key="2">
    <source>
        <dbReference type="PROSITE" id="PS50164"/>
    </source>
</evidence>
<evidence type="ECO:0000313" key="4">
    <source>
        <dbReference type="Proteomes" id="UP000295274"/>
    </source>
</evidence>
<dbReference type="CDD" id="cd10449">
    <property type="entry name" value="GIY-YIG_SLX1_like"/>
    <property type="match status" value="1"/>
</dbReference>
<sequence>MFYVYILKSEVDGRLYKGMTTDLQKRIEQHNLGNNKSTKGFLPWVLVYKEEFETRVEAREREKYFKSGVGREYLQNIINV</sequence>
<dbReference type="InterPro" id="IPR000305">
    <property type="entry name" value="GIY-YIG_endonuc"/>
</dbReference>
<dbReference type="RefSeq" id="WP_133674753.1">
    <property type="nucleotide sequence ID" value="NZ_SNZW01000020.1"/>
</dbReference>
<name>A0A4R7CWB6_9FLAO</name>
<dbReference type="PROSITE" id="PS50164">
    <property type="entry name" value="GIY_YIG"/>
    <property type="match status" value="1"/>
</dbReference>
<keyword evidence="3" id="KW-0255">Endonuclease</keyword>
<dbReference type="Proteomes" id="UP000295274">
    <property type="component" value="Unassembled WGS sequence"/>
</dbReference>
<reference evidence="3 4" key="1">
    <citation type="submission" date="2019-03" db="EMBL/GenBank/DDBJ databases">
        <title>Genomic Encyclopedia of Type Strains, Phase III (KMG-III): the genomes of soil and plant-associated and newly described type strains.</title>
        <authorList>
            <person name="Whitman W."/>
        </authorList>
    </citation>
    <scope>NUCLEOTIDE SEQUENCE [LARGE SCALE GENOMIC DNA]</scope>
    <source>
        <strain evidence="3 4">CECT 8455</strain>
    </source>
</reference>
<proteinExistence type="inferred from homology"/>
<organism evidence="3 4">
    <name type="scientific">Maribacter caenipelagi</name>
    <dbReference type="NCBI Taxonomy" id="1447781"/>
    <lineage>
        <taxon>Bacteria</taxon>
        <taxon>Pseudomonadati</taxon>
        <taxon>Bacteroidota</taxon>
        <taxon>Flavobacteriia</taxon>
        <taxon>Flavobacteriales</taxon>
        <taxon>Flavobacteriaceae</taxon>
        <taxon>Maribacter</taxon>
    </lineage>
</organism>
<comment type="similarity">
    <text evidence="1">Belongs to the UPF0213 family.</text>
</comment>
<evidence type="ECO:0000256" key="1">
    <source>
        <dbReference type="ARBA" id="ARBA00007435"/>
    </source>
</evidence>
<dbReference type="AlphaFoldDB" id="A0A4R7CWB6"/>